<keyword evidence="9" id="KW-0137">Centromere</keyword>
<feature type="non-terminal residue" evidence="12">
    <location>
        <position position="1"/>
    </location>
</feature>
<keyword evidence="7" id="KW-0539">Nucleus</keyword>
<reference evidence="12" key="1">
    <citation type="submission" date="2020-02" db="EMBL/GenBank/DDBJ databases">
        <title>Bird 10,000 Genomes (B10K) Project - Family phase.</title>
        <authorList>
            <person name="Zhang G."/>
        </authorList>
    </citation>
    <scope>NUCLEOTIDE SEQUENCE</scope>
    <source>
        <strain evidence="12">B10K-DU-030-59</strain>
    </source>
</reference>
<feature type="compositionally biased region" description="Basic residues" evidence="10">
    <location>
        <begin position="100"/>
        <end position="117"/>
    </location>
</feature>
<keyword evidence="5" id="KW-0132">Cell division</keyword>
<keyword evidence="8" id="KW-0131">Cell cycle</keyword>
<evidence type="ECO:0000256" key="4">
    <source>
        <dbReference type="ARBA" id="ARBA00022454"/>
    </source>
</evidence>
<dbReference type="Gene3D" id="6.10.140.560">
    <property type="match status" value="1"/>
</dbReference>
<evidence type="ECO:0000256" key="3">
    <source>
        <dbReference type="ARBA" id="ARBA00009914"/>
    </source>
</evidence>
<evidence type="ECO:0000256" key="9">
    <source>
        <dbReference type="ARBA" id="ARBA00023328"/>
    </source>
</evidence>
<evidence type="ECO:0000313" key="12">
    <source>
        <dbReference type="EMBL" id="NXX82252.1"/>
    </source>
</evidence>
<organism evidence="12 13">
    <name type="scientific">Urocolius indicus</name>
    <name type="common">Red-faced mousebird</name>
    <name type="synonym">Colius indicus</name>
    <dbReference type="NCBI Taxonomy" id="458196"/>
    <lineage>
        <taxon>Eukaryota</taxon>
        <taxon>Metazoa</taxon>
        <taxon>Chordata</taxon>
        <taxon>Craniata</taxon>
        <taxon>Vertebrata</taxon>
        <taxon>Euteleostomi</taxon>
        <taxon>Archelosauria</taxon>
        <taxon>Archosauria</taxon>
        <taxon>Dinosauria</taxon>
        <taxon>Saurischia</taxon>
        <taxon>Theropoda</taxon>
        <taxon>Coelurosauria</taxon>
        <taxon>Aves</taxon>
        <taxon>Neognathae</taxon>
        <taxon>Neoaves</taxon>
        <taxon>Telluraves</taxon>
        <taxon>Coraciimorphae</taxon>
        <taxon>Coliiformes</taxon>
        <taxon>Coliidae</taxon>
        <taxon>Urocolius</taxon>
    </lineage>
</organism>
<accession>A0A852KY85</accession>
<dbReference type="OrthoDB" id="6360905at2759"/>
<dbReference type="GO" id="GO:0032133">
    <property type="term" value="C:chromosome passenger complex"/>
    <property type="evidence" value="ECO:0007669"/>
    <property type="project" value="TreeGrafter"/>
</dbReference>
<keyword evidence="13" id="KW-1185">Reference proteome</keyword>
<comment type="subcellular location">
    <subcellularLocation>
        <location evidence="2">Chromosome</location>
        <location evidence="2">Centromere</location>
    </subcellularLocation>
    <subcellularLocation>
        <location evidence="1">Nucleus</location>
    </subcellularLocation>
</comment>
<protein>
    <submittedName>
        <fullName evidence="12">BORE1 protein</fullName>
    </submittedName>
</protein>
<dbReference type="AlphaFoldDB" id="A0A852KY85"/>
<name>A0A852KY85_UROIN</name>
<sequence>FLAKGGSEKVLEEAATADLEITEINKLTAEVIQTPLKVIQKVEKSKQGIETIEEAAEIPLLPLAKKAKHESQCLPELEAENVNPGTGKVKASAKRVPVSRSRKAPSSRVKRMSKRSSKSNFITPATGRNVGLCAQGGTSLITPKFDSRLVSTPGLRTPAGNERVYTISANGSPLADSSDIFITVPVGGGESIRLTANDLTKKNLLHLNPEAQGFMKKLSVRLAQACSGANTHR</sequence>
<evidence type="ECO:0000259" key="11">
    <source>
        <dbReference type="Pfam" id="PF10512"/>
    </source>
</evidence>
<evidence type="ECO:0000256" key="5">
    <source>
        <dbReference type="ARBA" id="ARBA00022618"/>
    </source>
</evidence>
<dbReference type="InterPro" id="IPR046466">
    <property type="entry name" value="Borealin_C"/>
</dbReference>
<dbReference type="PANTHER" id="PTHR16040">
    <property type="entry name" value="AUSTRALIN, ISOFORM A-RELATED"/>
    <property type="match status" value="1"/>
</dbReference>
<evidence type="ECO:0000256" key="7">
    <source>
        <dbReference type="ARBA" id="ARBA00023242"/>
    </source>
</evidence>
<dbReference type="EMBL" id="WBNH01008051">
    <property type="protein sequence ID" value="NXX82252.1"/>
    <property type="molecule type" value="Genomic_DNA"/>
</dbReference>
<dbReference type="GO" id="GO:0051233">
    <property type="term" value="C:spindle midzone"/>
    <property type="evidence" value="ECO:0007669"/>
    <property type="project" value="TreeGrafter"/>
</dbReference>
<evidence type="ECO:0000256" key="8">
    <source>
        <dbReference type="ARBA" id="ARBA00023306"/>
    </source>
</evidence>
<dbReference type="Pfam" id="PF10512">
    <property type="entry name" value="Borealin"/>
    <property type="match status" value="1"/>
</dbReference>
<dbReference type="InterPro" id="IPR018867">
    <property type="entry name" value="Cell_div_borealin"/>
</dbReference>
<dbReference type="Proteomes" id="UP000654395">
    <property type="component" value="Unassembled WGS sequence"/>
</dbReference>
<dbReference type="GO" id="GO:0000070">
    <property type="term" value="P:mitotic sister chromatid segregation"/>
    <property type="evidence" value="ECO:0007669"/>
    <property type="project" value="TreeGrafter"/>
</dbReference>
<dbReference type="GO" id="GO:0000775">
    <property type="term" value="C:chromosome, centromeric region"/>
    <property type="evidence" value="ECO:0007669"/>
    <property type="project" value="UniProtKB-SubCell"/>
</dbReference>
<evidence type="ECO:0000256" key="2">
    <source>
        <dbReference type="ARBA" id="ARBA00004584"/>
    </source>
</evidence>
<comment type="similarity">
    <text evidence="3">Belongs to the borealin family.</text>
</comment>
<keyword evidence="4" id="KW-0158">Chromosome</keyword>
<evidence type="ECO:0000256" key="1">
    <source>
        <dbReference type="ARBA" id="ARBA00004123"/>
    </source>
</evidence>
<dbReference type="GO" id="GO:0005634">
    <property type="term" value="C:nucleus"/>
    <property type="evidence" value="ECO:0007669"/>
    <property type="project" value="UniProtKB-SubCell"/>
</dbReference>
<evidence type="ECO:0000256" key="10">
    <source>
        <dbReference type="SAM" id="MobiDB-lite"/>
    </source>
</evidence>
<gene>
    <name evidence="12" type="primary">Cdca8</name>
    <name evidence="12" type="ORF">UROIND_R09907</name>
</gene>
<dbReference type="PANTHER" id="PTHR16040:SF6">
    <property type="entry name" value="BOREALIN"/>
    <property type="match status" value="1"/>
</dbReference>
<proteinExistence type="inferred from homology"/>
<evidence type="ECO:0000313" key="13">
    <source>
        <dbReference type="Proteomes" id="UP000654395"/>
    </source>
</evidence>
<comment type="caution">
    <text evidence="12">The sequence shown here is derived from an EMBL/GenBank/DDBJ whole genome shotgun (WGS) entry which is preliminary data.</text>
</comment>
<feature type="domain" description="Borealin C-terminal" evidence="11">
    <location>
        <begin position="115"/>
        <end position="227"/>
    </location>
</feature>
<dbReference type="GO" id="GO:0051301">
    <property type="term" value="P:cell division"/>
    <property type="evidence" value="ECO:0007669"/>
    <property type="project" value="UniProtKB-KW"/>
</dbReference>
<feature type="region of interest" description="Disordered" evidence="10">
    <location>
        <begin position="84"/>
        <end position="121"/>
    </location>
</feature>
<evidence type="ECO:0000256" key="6">
    <source>
        <dbReference type="ARBA" id="ARBA00022776"/>
    </source>
</evidence>
<feature type="non-terminal residue" evidence="12">
    <location>
        <position position="233"/>
    </location>
</feature>
<keyword evidence="6" id="KW-0498">Mitosis</keyword>